<accession>A0A2M8ELQ6</accession>
<dbReference type="EMBL" id="PFSJ01000018">
    <property type="protein sequence ID" value="PJC23650.1"/>
    <property type="molecule type" value="Genomic_DNA"/>
</dbReference>
<keyword evidence="1" id="KW-1133">Transmembrane helix</keyword>
<feature type="transmembrane region" description="Helical" evidence="1">
    <location>
        <begin position="137"/>
        <end position="157"/>
    </location>
</feature>
<dbReference type="SMART" id="SM00014">
    <property type="entry name" value="acidPPc"/>
    <property type="match status" value="1"/>
</dbReference>
<dbReference type="InterPro" id="IPR000326">
    <property type="entry name" value="PAP2/HPO"/>
</dbReference>
<evidence type="ECO:0000313" key="3">
    <source>
        <dbReference type="EMBL" id="PJC23650.1"/>
    </source>
</evidence>
<feature type="transmembrane region" description="Helical" evidence="1">
    <location>
        <begin position="6"/>
        <end position="26"/>
    </location>
</feature>
<keyword evidence="1" id="KW-0472">Membrane</keyword>
<reference evidence="4" key="1">
    <citation type="submission" date="2017-09" db="EMBL/GenBank/DDBJ databases">
        <title>Depth-based differentiation of microbial function through sediment-hosted aquifers and enrichment of novel symbionts in the deep terrestrial subsurface.</title>
        <authorList>
            <person name="Probst A.J."/>
            <person name="Ladd B."/>
            <person name="Jarett J.K."/>
            <person name="Geller-Mcgrath D.E."/>
            <person name="Sieber C.M.K."/>
            <person name="Emerson J.B."/>
            <person name="Anantharaman K."/>
            <person name="Thomas B.C."/>
            <person name="Malmstrom R."/>
            <person name="Stieglmeier M."/>
            <person name="Klingl A."/>
            <person name="Woyke T."/>
            <person name="Ryan C.M."/>
            <person name="Banfield J.F."/>
        </authorList>
    </citation>
    <scope>NUCLEOTIDE SEQUENCE [LARGE SCALE GENOMIC DNA]</scope>
</reference>
<feature type="transmembrane region" description="Helical" evidence="1">
    <location>
        <begin position="114"/>
        <end position="131"/>
    </location>
</feature>
<dbReference type="PANTHER" id="PTHR14969">
    <property type="entry name" value="SPHINGOSINE-1-PHOSPHATE PHOSPHOHYDROLASE"/>
    <property type="match status" value="1"/>
</dbReference>
<dbReference type="InterPro" id="IPR036938">
    <property type="entry name" value="PAP2/HPO_sf"/>
</dbReference>
<comment type="caution">
    <text evidence="3">The sequence shown here is derived from an EMBL/GenBank/DDBJ whole genome shotgun (WGS) entry which is preliminary data.</text>
</comment>
<organism evidence="3 4">
    <name type="scientific">candidate division WWE3 bacterium CG_4_9_14_0_2_um_filter_35_11</name>
    <dbReference type="NCBI Taxonomy" id="1975077"/>
    <lineage>
        <taxon>Bacteria</taxon>
        <taxon>Katanobacteria</taxon>
    </lineage>
</organism>
<sequence>MINPLYTLADILVALHLLVVFLYIFVNHKNKVLDYLFSLLLTVALSEGLKFFIDKPRPVLELEGGSFPSTHTAVAFNAAWFVLFACHTLSKHQNREGKWFLLLNKFESMTKKQFLSIIFAFAFVIGALRVLSGVHYIIDVIAGGLFGLLTAVVFKYYDVSARKLK</sequence>
<dbReference type="Pfam" id="PF01569">
    <property type="entry name" value="PAP2"/>
    <property type="match status" value="1"/>
</dbReference>
<protein>
    <recommendedName>
        <fullName evidence="2">Phosphatidic acid phosphatase type 2/haloperoxidase domain-containing protein</fullName>
    </recommendedName>
</protein>
<name>A0A2M8ELQ6_UNCKA</name>
<dbReference type="AlphaFoldDB" id="A0A2M8ELQ6"/>
<gene>
    <name evidence="3" type="ORF">CO058_02140</name>
</gene>
<evidence type="ECO:0000256" key="1">
    <source>
        <dbReference type="SAM" id="Phobius"/>
    </source>
</evidence>
<dbReference type="Proteomes" id="UP000229756">
    <property type="component" value="Unassembled WGS sequence"/>
</dbReference>
<dbReference type="SUPFAM" id="SSF48317">
    <property type="entry name" value="Acid phosphatase/Vanadium-dependent haloperoxidase"/>
    <property type="match status" value="1"/>
</dbReference>
<keyword evidence="1" id="KW-0812">Transmembrane</keyword>
<dbReference type="PANTHER" id="PTHR14969:SF13">
    <property type="entry name" value="AT30094P"/>
    <property type="match status" value="1"/>
</dbReference>
<feature type="domain" description="Phosphatidic acid phosphatase type 2/haloperoxidase" evidence="2">
    <location>
        <begin position="30"/>
        <end position="155"/>
    </location>
</feature>
<evidence type="ECO:0000313" key="4">
    <source>
        <dbReference type="Proteomes" id="UP000229756"/>
    </source>
</evidence>
<evidence type="ECO:0000259" key="2">
    <source>
        <dbReference type="SMART" id="SM00014"/>
    </source>
</evidence>
<dbReference type="Gene3D" id="1.20.144.10">
    <property type="entry name" value="Phosphatidic acid phosphatase type 2/haloperoxidase"/>
    <property type="match status" value="1"/>
</dbReference>
<proteinExistence type="predicted"/>